<keyword evidence="2" id="KW-0539">Nucleus</keyword>
<evidence type="ECO:0000313" key="5">
    <source>
        <dbReference type="EMBL" id="KAJ9151998.1"/>
    </source>
</evidence>
<dbReference type="PROSITE" id="PS50118">
    <property type="entry name" value="HMG_BOX_2"/>
    <property type="match status" value="1"/>
</dbReference>
<sequence>MARPPKNKAPEEKPPVASSSVMPPRVIDVDNFIRVRDSVYSRLATIQDLIKSFSADYLRQTNLLLGEGTNLENGGELPDLESALGLNLLPPVPGPPAPPVEEKKERKKRHHDPNAPKRPLTPYFLYMQTARPIIAGDLGEAAPKGAVQEEGQRRWASMTPSEKQGWNKAYQYNLRLYNARVHSFKAGNENAKNMTDQEALKYAEEFQIPVPAMSGGDPEAGNDQDAIAEQLQQSAAAEEPAAEETPAAKTPRSKAGTRKRKTATPGGEQPEPAKSAAATPASPEKKRKRTSTKPAAAEPEKEEPKKSGRKKTKSG</sequence>
<evidence type="ECO:0000256" key="3">
    <source>
        <dbReference type="SAM" id="MobiDB-lite"/>
    </source>
</evidence>
<dbReference type="InterPro" id="IPR036910">
    <property type="entry name" value="HMG_box_dom_sf"/>
</dbReference>
<name>A0AA38VXU3_9PEZI</name>
<dbReference type="InterPro" id="IPR009071">
    <property type="entry name" value="HMG_box_dom"/>
</dbReference>
<feature type="compositionally biased region" description="Basic residues" evidence="3">
    <location>
        <begin position="251"/>
        <end position="262"/>
    </location>
</feature>
<feature type="region of interest" description="Disordered" evidence="3">
    <location>
        <begin position="1"/>
        <end position="22"/>
    </location>
</feature>
<feature type="domain" description="HMG box" evidence="4">
    <location>
        <begin position="116"/>
        <end position="185"/>
    </location>
</feature>
<feature type="region of interest" description="Disordered" evidence="3">
    <location>
        <begin position="210"/>
        <end position="315"/>
    </location>
</feature>
<evidence type="ECO:0000259" key="4">
    <source>
        <dbReference type="PROSITE" id="PS50118"/>
    </source>
</evidence>
<feature type="region of interest" description="Disordered" evidence="3">
    <location>
        <begin position="87"/>
        <end position="120"/>
    </location>
</feature>
<dbReference type="EMBL" id="JANBVO010000005">
    <property type="protein sequence ID" value="KAJ9151998.1"/>
    <property type="molecule type" value="Genomic_DNA"/>
</dbReference>
<comment type="caution">
    <text evidence="5">The sequence shown here is derived from an EMBL/GenBank/DDBJ whole genome shotgun (WGS) entry which is preliminary data.</text>
</comment>
<accession>A0AA38VXU3</accession>
<dbReference type="GO" id="GO:0005634">
    <property type="term" value="C:nucleus"/>
    <property type="evidence" value="ECO:0007669"/>
    <property type="project" value="UniProtKB-UniRule"/>
</dbReference>
<dbReference type="InterPro" id="IPR050342">
    <property type="entry name" value="HMGB"/>
</dbReference>
<keyword evidence="1 2" id="KW-0238">DNA-binding</keyword>
<dbReference type="PANTHER" id="PTHR48112">
    <property type="entry name" value="HIGH MOBILITY GROUP PROTEIN DSP1"/>
    <property type="match status" value="1"/>
</dbReference>
<keyword evidence="6" id="KW-1185">Reference proteome</keyword>
<feature type="compositionally biased region" description="Low complexity" evidence="3">
    <location>
        <begin position="227"/>
        <end position="248"/>
    </location>
</feature>
<dbReference type="SMART" id="SM00398">
    <property type="entry name" value="HMG"/>
    <property type="match status" value="1"/>
</dbReference>
<protein>
    <submittedName>
        <fullName evidence="5">High mobility group protein 1</fullName>
    </submittedName>
</protein>
<evidence type="ECO:0000256" key="1">
    <source>
        <dbReference type="ARBA" id="ARBA00023125"/>
    </source>
</evidence>
<organism evidence="5 6">
    <name type="scientific">Pleurostoma richardsiae</name>
    <dbReference type="NCBI Taxonomy" id="41990"/>
    <lineage>
        <taxon>Eukaryota</taxon>
        <taxon>Fungi</taxon>
        <taxon>Dikarya</taxon>
        <taxon>Ascomycota</taxon>
        <taxon>Pezizomycotina</taxon>
        <taxon>Sordariomycetes</taxon>
        <taxon>Sordariomycetidae</taxon>
        <taxon>Calosphaeriales</taxon>
        <taxon>Pleurostomataceae</taxon>
        <taxon>Pleurostoma</taxon>
    </lineage>
</organism>
<evidence type="ECO:0000313" key="6">
    <source>
        <dbReference type="Proteomes" id="UP001174694"/>
    </source>
</evidence>
<dbReference type="GO" id="GO:0003677">
    <property type="term" value="F:DNA binding"/>
    <property type="evidence" value="ECO:0007669"/>
    <property type="project" value="UniProtKB-UniRule"/>
</dbReference>
<dbReference type="PANTHER" id="PTHR48112:SF5">
    <property type="entry name" value="BOX PROTEIN, PUTATIVE (AFU_ORTHOLOGUE AFUA_1G04550)-RELATED"/>
    <property type="match status" value="1"/>
</dbReference>
<dbReference type="Proteomes" id="UP001174694">
    <property type="component" value="Unassembled WGS sequence"/>
</dbReference>
<feature type="compositionally biased region" description="Low complexity" evidence="3">
    <location>
        <begin position="270"/>
        <end position="282"/>
    </location>
</feature>
<dbReference type="AlphaFoldDB" id="A0AA38VXU3"/>
<dbReference type="Pfam" id="PF00505">
    <property type="entry name" value="HMG_box"/>
    <property type="match status" value="1"/>
</dbReference>
<dbReference type="SUPFAM" id="SSF47095">
    <property type="entry name" value="HMG-box"/>
    <property type="match status" value="1"/>
</dbReference>
<feature type="DNA-binding region" description="HMG box" evidence="2">
    <location>
        <begin position="116"/>
        <end position="185"/>
    </location>
</feature>
<reference evidence="5" key="1">
    <citation type="submission" date="2022-07" db="EMBL/GenBank/DDBJ databases">
        <title>Fungi with potential for degradation of polypropylene.</title>
        <authorList>
            <person name="Gostincar C."/>
        </authorList>
    </citation>
    <scope>NUCLEOTIDE SEQUENCE</scope>
    <source>
        <strain evidence="5">EXF-13308</strain>
    </source>
</reference>
<gene>
    <name evidence="5" type="ORF">NKR23_g2683</name>
</gene>
<evidence type="ECO:0000256" key="2">
    <source>
        <dbReference type="PROSITE-ProRule" id="PRU00267"/>
    </source>
</evidence>
<dbReference type="Gene3D" id="1.10.30.10">
    <property type="entry name" value="High mobility group box domain"/>
    <property type="match status" value="1"/>
</dbReference>
<proteinExistence type="predicted"/>
<feature type="compositionally biased region" description="Pro residues" evidence="3">
    <location>
        <begin position="90"/>
        <end position="99"/>
    </location>
</feature>